<comment type="caution">
    <text evidence="2">The sequence shown here is derived from an EMBL/GenBank/DDBJ whole genome shotgun (WGS) entry which is preliminary data.</text>
</comment>
<dbReference type="Pfam" id="PF18117">
    <property type="entry name" value="EDS1_EP"/>
    <property type="match status" value="1"/>
</dbReference>
<reference evidence="2 3" key="1">
    <citation type="submission" date="2024-01" db="EMBL/GenBank/DDBJ databases">
        <title>A telomere-to-telomere, gap-free genome of sweet tea (Lithocarpus litseifolius).</title>
        <authorList>
            <person name="Zhou J."/>
        </authorList>
    </citation>
    <scope>NUCLEOTIDE SEQUENCE [LARGE SCALE GENOMIC DNA]</scope>
    <source>
        <strain evidence="2">Zhou-2022a</strain>
        <tissue evidence="2">Leaf</tissue>
    </source>
</reference>
<evidence type="ECO:0000313" key="2">
    <source>
        <dbReference type="EMBL" id="KAL0014238.1"/>
    </source>
</evidence>
<gene>
    <name evidence="2" type="ORF">SO802_001307</name>
</gene>
<dbReference type="InterPro" id="IPR041266">
    <property type="entry name" value="EDS1_EP"/>
</dbReference>
<dbReference type="AlphaFoldDB" id="A0AAW2DUC0"/>
<evidence type="ECO:0000313" key="3">
    <source>
        <dbReference type="Proteomes" id="UP001459277"/>
    </source>
</evidence>
<dbReference type="EMBL" id="JAZDWU010000001">
    <property type="protein sequence ID" value="KAL0014238.1"/>
    <property type="molecule type" value="Genomic_DNA"/>
</dbReference>
<name>A0AAW2DUC0_9ROSI</name>
<dbReference type="InterPro" id="IPR044603">
    <property type="entry name" value="SAG101-like"/>
</dbReference>
<dbReference type="PANTHER" id="PTHR46898">
    <property type="entry name" value="SENESCENCE-ASSOCIATED CARBOXYLESTERASE 101"/>
    <property type="match status" value="1"/>
</dbReference>
<keyword evidence="3" id="KW-1185">Reference proteome</keyword>
<accession>A0AAW2DUC0</accession>
<protein>
    <recommendedName>
        <fullName evidence="1">EDS1 EP domain-containing protein</fullName>
    </recommendedName>
</protein>
<dbReference type="GO" id="GO:0052689">
    <property type="term" value="F:carboxylic ester hydrolase activity"/>
    <property type="evidence" value="ECO:0007669"/>
    <property type="project" value="InterPro"/>
</dbReference>
<proteinExistence type="predicted"/>
<dbReference type="PANTHER" id="PTHR46898:SF3">
    <property type="entry name" value="FUNGAL LIPASE-LIKE DOMAIN-CONTAINING PROTEIN"/>
    <property type="match status" value="1"/>
</dbReference>
<organism evidence="2 3">
    <name type="scientific">Lithocarpus litseifolius</name>
    <dbReference type="NCBI Taxonomy" id="425828"/>
    <lineage>
        <taxon>Eukaryota</taxon>
        <taxon>Viridiplantae</taxon>
        <taxon>Streptophyta</taxon>
        <taxon>Embryophyta</taxon>
        <taxon>Tracheophyta</taxon>
        <taxon>Spermatophyta</taxon>
        <taxon>Magnoliopsida</taxon>
        <taxon>eudicotyledons</taxon>
        <taxon>Gunneridae</taxon>
        <taxon>Pentapetalae</taxon>
        <taxon>rosids</taxon>
        <taxon>fabids</taxon>
        <taxon>Fagales</taxon>
        <taxon>Fagaceae</taxon>
        <taxon>Lithocarpus</taxon>
    </lineage>
</organism>
<feature type="domain" description="EDS1 EP" evidence="1">
    <location>
        <begin position="144"/>
        <end position="221"/>
    </location>
</feature>
<evidence type="ECO:0000259" key="1">
    <source>
        <dbReference type="Pfam" id="PF18117"/>
    </source>
</evidence>
<dbReference type="Proteomes" id="UP001459277">
    <property type="component" value="Unassembled WGS sequence"/>
</dbReference>
<sequence>MVSGAWAAWIRVEESGRRVGARVHCWRRVAARVVRVRQSEASGSACGRVSGIITKLAAIGLVRSQPLQNVDINIIIAKTEKREKVMAILDKQAFDPTRRLNEIKVFMAYLEQYKKVSKDNRIGYYDRYKIKNLIGMNTTDMDLAHVEEALISCKLLSSGESSDEEKDSAKKKLIEFEKYVFDSMKNYAVSSEIFLPGSSFMKWWGEYREITGTSYSSSLSNLLKNDNNYEAYANGSLEFPLNFV</sequence>
<dbReference type="GO" id="GO:0006952">
    <property type="term" value="P:defense response"/>
    <property type="evidence" value="ECO:0007669"/>
    <property type="project" value="InterPro"/>
</dbReference>